<evidence type="ECO:0000256" key="1">
    <source>
        <dbReference type="SAM" id="MobiDB-lite"/>
    </source>
</evidence>
<gene>
    <name evidence="2" type="ordered locus">KNP414_04249</name>
</gene>
<dbReference type="HOGENOM" id="CLU_3138572_0_0_9"/>
<dbReference type="KEGG" id="pms:KNP414_04249"/>
<feature type="region of interest" description="Disordered" evidence="1">
    <location>
        <begin position="1"/>
        <end position="22"/>
    </location>
</feature>
<reference evidence="2 3" key="2">
    <citation type="journal article" date="2013" name="Genome Announc.">
        <title>Genome Sequence of Growth-Improving Paenibacillus mucilaginosus Strain KNP414.</title>
        <authorList>
            <person name="Lu J.J."/>
            <person name="Wang J.F."/>
            <person name="Hu X.F."/>
        </authorList>
    </citation>
    <scope>NUCLEOTIDE SEQUENCE [LARGE SCALE GENOMIC DNA]</scope>
    <source>
        <strain evidence="2 3">KNP414</strain>
    </source>
</reference>
<proteinExistence type="predicted"/>
<protein>
    <submittedName>
        <fullName evidence="2">Uncharacterized protein</fullName>
    </submittedName>
</protein>
<dbReference type="AlphaFoldDB" id="F8FHS4"/>
<accession>F8FHS4</accession>
<evidence type="ECO:0000313" key="3">
    <source>
        <dbReference type="Proteomes" id="UP000006620"/>
    </source>
</evidence>
<sequence length="49" mass="5347">MLPPWRSHPLRKPRAGQKPSDKCNLLPIEAQIGYNTNKNIPGGAAIAIL</sequence>
<reference evidence="3" key="1">
    <citation type="submission" date="2011-06" db="EMBL/GenBank/DDBJ databases">
        <title>Complete genome sequence of Paenibacillus mucilaginosus KNP414.</title>
        <authorList>
            <person name="Wang J."/>
            <person name="Hu S."/>
            <person name="Hu X."/>
            <person name="Zhang B."/>
            <person name="Dong D."/>
            <person name="Zhang S."/>
            <person name="Zhao K."/>
            <person name="Wu D."/>
        </authorList>
    </citation>
    <scope>NUCLEOTIDE SEQUENCE [LARGE SCALE GENOMIC DNA]</scope>
    <source>
        <strain evidence="3">KNP414</strain>
    </source>
</reference>
<name>F8FHS4_PAEMK</name>
<evidence type="ECO:0000313" key="2">
    <source>
        <dbReference type="EMBL" id="AEI42781.1"/>
    </source>
</evidence>
<dbReference type="EMBL" id="CP002869">
    <property type="protein sequence ID" value="AEI42781.1"/>
    <property type="molecule type" value="Genomic_DNA"/>
</dbReference>
<organism evidence="2 3">
    <name type="scientific">Paenibacillus mucilaginosus (strain KNP414)</name>
    <dbReference type="NCBI Taxonomy" id="1036673"/>
    <lineage>
        <taxon>Bacteria</taxon>
        <taxon>Bacillati</taxon>
        <taxon>Bacillota</taxon>
        <taxon>Bacilli</taxon>
        <taxon>Bacillales</taxon>
        <taxon>Paenibacillaceae</taxon>
        <taxon>Paenibacillus</taxon>
    </lineage>
</organism>
<dbReference type="Proteomes" id="UP000006620">
    <property type="component" value="Chromosome"/>
</dbReference>